<dbReference type="NCBIfam" id="TIGR02595">
    <property type="entry name" value="PEP_CTERM"/>
    <property type="match status" value="1"/>
</dbReference>
<keyword evidence="2" id="KW-1185">Reference proteome</keyword>
<organism evidence="1 2">
    <name type="scientific">Methylocucumis oryzae</name>
    <dbReference type="NCBI Taxonomy" id="1632867"/>
    <lineage>
        <taxon>Bacteria</taxon>
        <taxon>Pseudomonadati</taxon>
        <taxon>Pseudomonadota</taxon>
        <taxon>Gammaproteobacteria</taxon>
        <taxon>Methylococcales</taxon>
        <taxon>Methylococcaceae</taxon>
        <taxon>Methylocucumis</taxon>
    </lineage>
</organism>
<dbReference type="OrthoDB" id="1801976at2"/>
<accession>A0A0F3IJ51</accession>
<name>A0A0F3IJ51_9GAMM</name>
<sequence length="189" mass="21707">MEILSPQLIPLHVFKRVAHVALLGRRATLAILPGNERLEYFDGQAFLPMPERDVSNPGLESEKRAELWRQWRETTLDPAQMEQQRASLLETARAQDTLIPSAAFIVVENTAQSKILERKEAESLANRDALAFDEKKSPEPSAWFMFALVLGLILWSRRRKHSRSALTRDIYSERSSFSVFLSRVRCAYH</sequence>
<dbReference type="Proteomes" id="UP000033684">
    <property type="component" value="Unassembled WGS sequence"/>
</dbReference>
<evidence type="ECO:0000313" key="1">
    <source>
        <dbReference type="EMBL" id="KJV06692.1"/>
    </source>
</evidence>
<gene>
    <name evidence="1" type="ORF">VZ94_09515</name>
</gene>
<dbReference type="RefSeq" id="WP_045779052.1">
    <property type="nucleotide sequence ID" value="NZ_LAJX01000094.1"/>
</dbReference>
<dbReference type="InterPro" id="IPR013424">
    <property type="entry name" value="Ice-binding_C"/>
</dbReference>
<proteinExistence type="predicted"/>
<evidence type="ECO:0008006" key="3">
    <source>
        <dbReference type="Google" id="ProtNLM"/>
    </source>
</evidence>
<evidence type="ECO:0000313" key="2">
    <source>
        <dbReference type="Proteomes" id="UP000033684"/>
    </source>
</evidence>
<reference evidence="1 2" key="2">
    <citation type="journal article" date="2016" name="Microb. Ecol.">
        <title>Genome Characteristics of a Novel Type I Methanotroph (Sn10-6) Isolated from a Flooded Indian Rice Field.</title>
        <authorList>
            <person name="Rahalkar M.C."/>
            <person name="Pandit P.S."/>
            <person name="Dhakephalkar P.K."/>
            <person name="Pore S."/>
            <person name="Arora P."/>
            <person name="Kapse N."/>
        </authorList>
    </citation>
    <scope>NUCLEOTIDE SEQUENCE [LARGE SCALE GENOMIC DNA]</scope>
    <source>
        <strain evidence="1 2">Sn10-6</strain>
    </source>
</reference>
<dbReference type="EMBL" id="LAJX01000094">
    <property type="protein sequence ID" value="KJV06692.1"/>
    <property type="molecule type" value="Genomic_DNA"/>
</dbReference>
<protein>
    <recommendedName>
        <fullName evidence="3">PEP-CTERM protein-sorting domain-containing protein</fullName>
    </recommendedName>
</protein>
<dbReference type="AlphaFoldDB" id="A0A0F3IJ51"/>
<comment type="caution">
    <text evidence="1">The sequence shown here is derived from an EMBL/GenBank/DDBJ whole genome shotgun (WGS) entry which is preliminary data.</text>
</comment>
<reference evidence="2" key="1">
    <citation type="submission" date="2015-03" db="EMBL/GenBank/DDBJ databases">
        <title>Draft genome sequence of a novel methanotroph (Sn10-6) isolated from flooded ricefield rhizosphere in India.</title>
        <authorList>
            <person name="Pandit P.S."/>
            <person name="Pore S.D."/>
            <person name="Arora P."/>
            <person name="Kapse N.G."/>
            <person name="Dhakephalkar P.K."/>
            <person name="Rahalkar M.C."/>
        </authorList>
    </citation>
    <scope>NUCLEOTIDE SEQUENCE [LARGE SCALE GENOMIC DNA]</scope>
    <source>
        <strain evidence="2">Sn10-6</strain>
    </source>
</reference>